<name>A0A6B8RH95_9BACL</name>
<evidence type="ECO:0000259" key="4">
    <source>
        <dbReference type="Pfam" id="PF00534"/>
    </source>
</evidence>
<comment type="similarity">
    <text evidence="1">Belongs to the glycosyltransferase group 1 family. Glycosyltransferase 4 subfamily.</text>
</comment>
<keyword evidence="3 6" id="KW-0808">Transferase</keyword>
<dbReference type="GO" id="GO:0016757">
    <property type="term" value="F:glycosyltransferase activity"/>
    <property type="evidence" value="ECO:0007669"/>
    <property type="project" value="UniProtKB-KW"/>
</dbReference>
<dbReference type="EMBL" id="CP034235">
    <property type="protein sequence ID" value="QGQ94922.1"/>
    <property type="molecule type" value="Genomic_DNA"/>
</dbReference>
<dbReference type="InterPro" id="IPR028098">
    <property type="entry name" value="Glyco_trans_4-like_N"/>
</dbReference>
<dbReference type="PANTHER" id="PTHR12526:SF640">
    <property type="entry name" value="COLANIC ACID BIOSYNTHESIS GLYCOSYLTRANSFERASE WCAL-RELATED"/>
    <property type="match status" value="1"/>
</dbReference>
<evidence type="ECO:0000313" key="7">
    <source>
        <dbReference type="Proteomes" id="UP000426246"/>
    </source>
</evidence>
<evidence type="ECO:0000259" key="5">
    <source>
        <dbReference type="Pfam" id="PF13439"/>
    </source>
</evidence>
<reference evidence="7" key="1">
    <citation type="submission" date="2018-11" db="EMBL/GenBank/DDBJ databases">
        <title>Complete genome sequence of Paenibacillus sp. ML311-T8.</title>
        <authorList>
            <person name="Nam Y.-D."/>
            <person name="Kang J."/>
            <person name="Chung W.-H."/>
            <person name="Park Y.S."/>
        </authorList>
    </citation>
    <scope>NUCLEOTIDE SEQUENCE [LARGE SCALE GENOMIC DNA]</scope>
    <source>
        <strain evidence="7">ML311-T8</strain>
    </source>
</reference>
<evidence type="ECO:0000256" key="1">
    <source>
        <dbReference type="ARBA" id="ARBA00009481"/>
    </source>
</evidence>
<keyword evidence="2" id="KW-0328">Glycosyltransferase</keyword>
<feature type="domain" description="Glycosyl transferase family 1" evidence="4">
    <location>
        <begin position="165"/>
        <end position="332"/>
    </location>
</feature>
<feature type="domain" description="Glycosyltransferase subfamily 4-like N-terminal" evidence="5">
    <location>
        <begin position="53"/>
        <end position="158"/>
    </location>
</feature>
<dbReference type="Gene3D" id="3.40.50.2000">
    <property type="entry name" value="Glycogen Phosphorylase B"/>
    <property type="match status" value="2"/>
</dbReference>
<accession>A0A6B8RH95</accession>
<organism evidence="6 7">
    <name type="scientific">Paenibacillus psychroresistens</name>
    <dbReference type="NCBI Taxonomy" id="1778678"/>
    <lineage>
        <taxon>Bacteria</taxon>
        <taxon>Bacillati</taxon>
        <taxon>Bacillota</taxon>
        <taxon>Bacilli</taxon>
        <taxon>Bacillales</taxon>
        <taxon>Paenibacillaceae</taxon>
        <taxon>Paenibacillus</taxon>
    </lineage>
</organism>
<sequence length="358" mass="41206">MKQDYSAILHHKYSLEDGHVTAQITSIDGYKGVMMTNNEDENRDQSPFSSVLSLEAIQQDPKLLKENNIVGVHIHHGSLAPKFQFLKEQYGLPMFVGFRGKDATAFPKKKENLKLLKKLFQTGDLFFPVCEHLKQEIIKLGCPKHKIRVLYGGVDLERFECRPRKIDIEKKIRFLAIGRFVEKKGFQDLIRAFAEVKERHLNVKLILVGNGPCELEYRKLIKSLFLTGSVQIIPWVDYQKIQTKYYRSHIFCAPSRTDLEGNQEGIPNTLKEAMATGMPIVSTTHAGIPELVKNKVSGLLVPEGSVIELAQAMIWLVEHPEYWEKFGKNARKKVETHFNMKLQLKKQKKFYDEIILKK</sequence>
<proteinExistence type="inferred from homology"/>
<dbReference type="AlphaFoldDB" id="A0A6B8RH95"/>
<protein>
    <submittedName>
        <fullName evidence="6">Colanic acid biosynthesis glycosyltransferase WcaL</fullName>
    </submittedName>
</protein>
<evidence type="ECO:0000313" key="6">
    <source>
        <dbReference type="EMBL" id="QGQ94922.1"/>
    </source>
</evidence>
<dbReference type="Pfam" id="PF00534">
    <property type="entry name" value="Glycos_transf_1"/>
    <property type="match status" value="1"/>
</dbReference>
<gene>
    <name evidence="6" type="ORF">EHS13_08535</name>
</gene>
<dbReference type="Pfam" id="PF13439">
    <property type="entry name" value="Glyco_transf_4"/>
    <property type="match status" value="1"/>
</dbReference>
<keyword evidence="7" id="KW-1185">Reference proteome</keyword>
<dbReference type="KEGG" id="ppsc:EHS13_08535"/>
<dbReference type="RefSeq" id="WP_155699933.1">
    <property type="nucleotide sequence ID" value="NZ_CP034235.1"/>
</dbReference>
<evidence type="ECO:0000256" key="3">
    <source>
        <dbReference type="ARBA" id="ARBA00022679"/>
    </source>
</evidence>
<dbReference type="OrthoDB" id="73743at2"/>
<dbReference type="InterPro" id="IPR001296">
    <property type="entry name" value="Glyco_trans_1"/>
</dbReference>
<dbReference type="PANTHER" id="PTHR12526">
    <property type="entry name" value="GLYCOSYLTRANSFERASE"/>
    <property type="match status" value="1"/>
</dbReference>
<evidence type="ECO:0000256" key="2">
    <source>
        <dbReference type="ARBA" id="ARBA00022676"/>
    </source>
</evidence>
<dbReference type="Proteomes" id="UP000426246">
    <property type="component" value="Chromosome"/>
</dbReference>
<dbReference type="SUPFAM" id="SSF53756">
    <property type="entry name" value="UDP-Glycosyltransferase/glycogen phosphorylase"/>
    <property type="match status" value="1"/>
</dbReference>